<dbReference type="Proteomes" id="UP000250321">
    <property type="component" value="Unassembled WGS sequence"/>
</dbReference>
<reference evidence="1 2" key="1">
    <citation type="submission" date="2018-02" db="EMBL/GenBank/DDBJ databases">
        <title>Draft genome of wild Prunus yedoensis var. nudiflora.</title>
        <authorList>
            <person name="Baek S."/>
            <person name="Kim J.-H."/>
            <person name="Choi K."/>
            <person name="Kim G.-B."/>
            <person name="Cho A."/>
            <person name="Jang H."/>
            <person name="Shin C.-H."/>
            <person name="Yu H.-J."/>
            <person name="Mun J.-H."/>
        </authorList>
    </citation>
    <scope>NUCLEOTIDE SEQUENCE [LARGE SCALE GENOMIC DNA]</scope>
    <source>
        <strain evidence="2">cv. Jeju island</strain>
        <tissue evidence="1">Leaf</tissue>
    </source>
</reference>
<gene>
    <name evidence="1" type="ORF">Pyn_26282</name>
</gene>
<dbReference type="OrthoDB" id="1630758at2759"/>
<keyword evidence="2" id="KW-1185">Reference proteome</keyword>
<accession>A0A314ZK60</accession>
<sequence>MAVRMRYEDKIKLSDVDLERENECGFCLEPHTKWFCQTVAMPSALIATAIGTQDRNLARSAGEV</sequence>
<evidence type="ECO:0000313" key="1">
    <source>
        <dbReference type="EMBL" id="PQQ02396.1"/>
    </source>
</evidence>
<protein>
    <submittedName>
        <fullName evidence="1">Uncharacterized protein</fullName>
    </submittedName>
</protein>
<name>A0A314ZK60_PRUYE</name>
<proteinExistence type="predicted"/>
<dbReference type="EMBL" id="PJQY01001471">
    <property type="protein sequence ID" value="PQQ02396.1"/>
    <property type="molecule type" value="Genomic_DNA"/>
</dbReference>
<comment type="caution">
    <text evidence="1">The sequence shown here is derived from an EMBL/GenBank/DDBJ whole genome shotgun (WGS) entry which is preliminary data.</text>
</comment>
<evidence type="ECO:0000313" key="2">
    <source>
        <dbReference type="Proteomes" id="UP000250321"/>
    </source>
</evidence>
<dbReference type="AlphaFoldDB" id="A0A314ZK60"/>
<organism evidence="1 2">
    <name type="scientific">Prunus yedoensis var. nudiflora</name>
    <dbReference type="NCBI Taxonomy" id="2094558"/>
    <lineage>
        <taxon>Eukaryota</taxon>
        <taxon>Viridiplantae</taxon>
        <taxon>Streptophyta</taxon>
        <taxon>Embryophyta</taxon>
        <taxon>Tracheophyta</taxon>
        <taxon>Spermatophyta</taxon>
        <taxon>Magnoliopsida</taxon>
        <taxon>eudicotyledons</taxon>
        <taxon>Gunneridae</taxon>
        <taxon>Pentapetalae</taxon>
        <taxon>rosids</taxon>
        <taxon>fabids</taxon>
        <taxon>Rosales</taxon>
        <taxon>Rosaceae</taxon>
        <taxon>Amygdaloideae</taxon>
        <taxon>Amygdaleae</taxon>
        <taxon>Prunus</taxon>
    </lineage>
</organism>